<name>A0ABQ2GSQ0_9DEIO</name>
<organism evidence="1 2">
    <name type="scientific">Deinococcus aerophilus</name>
    <dbReference type="NCBI Taxonomy" id="522488"/>
    <lineage>
        <taxon>Bacteria</taxon>
        <taxon>Thermotogati</taxon>
        <taxon>Deinococcota</taxon>
        <taxon>Deinococci</taxon>
        <taxon>Deinococcales</taxon>
        <taxon>Deinococcaceae</taxon>
        <taxon>Deinococcus</taxon>
    </lineage>
</organism>
<dbReference type="EMBL" id="BMOM01000012">
    <property type="protein sequence ID" value="GGM10045.1"/>
    <property type="molecule type" value="Genomic_DNA"/>
</dbReference>
<sequence>MDTQLRDAIRADLSITSALAYSSFLRETADEDSNTGHGLYPAPDAEFGVMHPLCSLTPARHSVLHLTVPAAPTGDLPRGAGR</sequence>
<keyword evidence="2" id="KW-1185">Reference proteome</keyword>
<reference evidence="2" key="1">
    <citation type="journal article" date="2019" name="Int. J. Syst. Evol. Microbiol.">
        <title>The Global Catalogue of Microorganisms (GCM) 10K type strain sequencing project: providing services to taxonomists for standard genome sequencing and annotation.</title>
        <authorList>
            <consortium name="The Broad Institute Genomics Platform"/>
            <consortium name="The Broad Institute Genome Sequencing Center for Infectious Disease"/>
            <person name="Wu L."/>
            <person name="Ma J."/>
        </authorList>
    </citation>
    <scope>NUCLEOTIDE SEQUENCE [LARGE SCALE GENOMIC DNA]</scope>
    <source>
        <strain evidence="2">JCM 15443</strain>
    </source>
</reference>
<accession>A0ABQ2GSQ0</accession>
<proteinExistence type="predicted"/>
<gene>
    <name evidence="1" type="ORF">GCM10010841_18100</name>
</gene>
<evidence type="ECO:0000313" key="2">
    <source>
        <dbReference type="Proteomes" id="UP000661918"/>
    </source>
</evidence>
<protein>
    <submittedName>
        <fullName evidence="1">Uncharacterized protein</fullName>
    </submittedName>
</protein>
<comment type="caution">
    <text evidence="1">The sequence shown here is derived from an EMBL/GenBank/DDBJ whole genome shotgun (WGS) entry which is preliminary data.</text>
</comment>
<dbReference type="Proteomes" id="UP000661918">
    <property type="component" value="Unassembled WGS sequence"/>
</dbReference>
<evidence type="ECO:0000313" key="1">
    <source>
        <dbReference type="EMBL" id="GGM10045.1"/>
    </source>
</evidence>